<gene>
    <name evidence="2" type="ORF">PQU98_10730</name>
</gene>
<evidence type="ECO:0000313" key="3">
    <source>
        <dbReference type="Proteomes" id="UP001218579"/>
    </source>
</evidence>
<organism evidence="2 3">
    <name type="scientific">Asticcacaulis machinosus</name>
    <dbReference type="NCBI Taxonomy" id="2984211"/>
    <lineage>
        <taxon>Bacteria</taxon>
        <taxon>Pseudomonadati</taxon>
        <taxon>Pseudomonadota</taxon>
        <taxon>Alphaproteobacteria</taxon>
        <taxon>Caulobacterales</taxon>
        <taxon>Caulobacteraceae</taxon>
        <taxon>Asticcacaulis</taxon>
    </lineage>
</organism>
<evidence type="ECO:0000313" key="2">
    <source>
        <dbReference type="EMBL" id="MDC7676608.1"/>
    </source>
</evidence>
<dbReference type="Proteomes" id="UP001218579">
    <property type="component" value="Unassembled WGS sequence"/>
</dbReference>
<dbReference type="RefSeq" id="WP_272744941.1">
    <property type="nucleotide sequence ID" value="NZ_JAQQKV010000002.1"/>
</dbReference>
<comment type="caution">
    <text evidence="2">The sequence shown here is derived from an EMBL/GenBank/DDBJ whole genome shotgun (WGS) entry which is preliminary data.</text>
</comment>
<dbReference type="EMBL" id="JAQQKV010000002">
    <property type="protein sequence ID" value="MDC7676608.1"/>
    <property type="molecule type" value="Genomic_DNA"/>
</dbReference>
<name>A0ABT5HK53_9CAUL</name>
<feature type="domain" description="DUF4142" evidence="1">
    <location>
        <begin position="37"/>
        <end position="170"/>
    </location>
</feature>
<proteinExistence type="predicted"/>
<sequence>MRHLRLAIGILGLAGLALRLAEDVRLHRVRKRLARVSDETFLKTARSVNAFESSLARLALEKSTNDDVRAFADHVLEKEGEVTNDLIEIMDVNLVTEADFKPIYHGWVDDLQKANLDRFDQSLVDIGQTVYQGAVSVFEAYVRDDATGPLKDYAARNIPRLQARLSQLQGLDLSVPQPVMA</sequence>
<dbReference type="InterPro" id="IPR025419">
    <property type="entry name" value="DUF4142"/>
</dbReference>
<evidence type="ECO:0000259" key="1">
    <source>
        <dbReference type="Pfam" id="PF13628"/>
    </source>
</evidence>
<keyword evidence="3" id="KW-1185">Reference proteome</keyword>
<accession>A0ABT5HK53</accession>
<dbReference type="Pfam" id="PF13628">
    <property type="entry name" value="DUF4142"/>
    <property type="match status" value="1"/>
</dbReference>
<reference evidence="2 3" key="1">
    <citation type="submission" date="2023-01" db="EMBL/GenBank/DDBJ databases">
        <title>Novel species of the genus Asticcacaulis isolated from rivers.</title>
        <authorList>
            <person name="Lu H."/>
        </authorList>
    </citation>
    <scope>NUCLEOTIDE SEQUENCE [LARGE SCALE GENOMIC DNA]</scope>
    <source>
        <strain evidence="2 3">LKC15W</strain>
    </source>
</reference>
<protein>
    <submittedName>
        <fullName evidence="2">DUF4142 domain-containing protein</fullName>
    </submittedName>
</protein>